<gene>
    <name evidence="1" type="ORF">ACH50_21840</name>
</gene>
<dbReference type="Gene3D" id="3.30.420.40">
    <property type="match status" value="1"/>
</dbReference>
<evidence type="ECO:0000313" key="2">
    <source>
        <dbReference type="Proteomes" id="UP000037315"/>
    </source>
</evidence>
<dbReference type="AlphaFoldDB" id="A0A0J8VHU2"/>
<comment type="caution">
    <text evidence="1">The sequence shown here is derived from an EMBL/GenBank/DDBJ whole genome shotgun (WGS) entry which is preliminary data.</text>
</comment>
<dbReference type="SUPFAM" id="SSF53067">
    <property type="entry name" value="Actin-like ATPase domain"/>
    <property type="match status" value="1"/>
</dbReference>
<dbReference type="InterPro" id="IPR043129">
    <property type="entry name" value="ATPase_NBD"/>
</dbReference>
<dbReference type="Proteomes" id="UP000037315">
    <property type="component" value="Unassembled WGS sequence"/>
</dbReference>
<evidence type="ECO:0008006" key="3">
    <source>
        <dbReference type="Google" id="ProtNLM"/>
    </source>
</evidence>
<dbReference type="OrthoDB" id="6447548at2"/>
<dbReference type="EMBL" id="LFEJ01000027">
    <property type="protein sequence ID" value="KMV32667.1"/>
    <property type="molecule type" value="Genomic_DNA"/>
</dbReference>
<dbReference type="STRING" id="1121863.GCA_000621185_03303"/>
<dbReference type="PATRIC" id="fig|1656095.3.peg.4058"/>
<dbReference type="RefSeq" id="WP_048888795.1">
    <property type="nucleotide sequence ID" value="NZ_LFEJ01000027.1"/>
</dbReference>
<keyword evidence="2" id="KW-1185">Reference proteome</keyword>
<name>A0A0J8VHU2_9ENTR</name>
<evidence type="ECO:0000313" key="1">
    <source>
        <dbReference type="EMBL" id="KMV32667.1"/>
    </source>
</evidence>
<accession>A0A0J8VHU2</accession>
<protein>
    <recommendedName>
        <fullName evidence="3">Pilus assembly protein</fullName>
    </recommendedName>
</protein>
<organism evidence="1 2">
    <name type="scientific">Franconibacter pulveris</name>
    <dbReference type="NCBI Taxonomy" id="435910"/>
    <lineage>
        <taxon>Bacteria</taxon>
        <taxon>Pseudomonadati</taxon>
        <taxon>Pseudomonadota</taxon>
        <taxon>Gammaproteobacteria</taxon>
        <taxon>Enterobacterales</taxon>
        <taxon>Enterobacteriaceae</taxon>
        <taxon>Franconibacter</taxon>
    </lineage>
</organism>
<reference evidence="1 2" key="1">
    <citation type="submission" date="2015-06" db="EMBL/GenBank/DDBJ databases">
        <title>Genome sequencing of Cronobacter sp. strain DJ34 isolated from petroleum contaminated sludge of Duliajan Oil Fields, Assam, India.</title>
        <authorList>
            <person name="Pal S."/>
            <person name="Banerjee T.D."/>
            <person name="Roy A."/>
            <person name="Sar P."/>
            <person name="Kazy S.K."/>
        </authorList>
    </citation>
    <scope>NUCLEOTIDE SEQUENCE [LARGE SCALE GENOMIC DNA]</scope>
    <source>
        <strain evidence="1 2">DJ34</strain>
    </source>
</reference>
<proteinExistence type="predicted"/>
<sequence length="265" mass="29283">MTNGRWQIGMHIQEDSVKAVALSRRRGGWALCRWWHIPAREPLWREGVITGDSVLVSALRQWRAQLPRGHSLRIAFPAQRTLQRDIPRPTATLCESECETWLASATARDLHLPADTLWLDYALAEEPARFQVTAAQKREAEALLANLRAAGLQPEALTPDACALTAFWPYAPDNVALIACEAAGKWLWASRSRWGVIERGGLLPLAKQLAISVERVAVCGPLPAEAEGCLRLDPLVFITFQQPPLLKTPECYAVALGLAMGEVAR</sequence>
<dbReference type="Gene3D" id="3.30.1490.300">
    <property type="match status" value="1"/>
</dbReference>